<dbReference type="EMBL" id="JH370130">
    <property type="protein sequence ID" value="ELA42867.1"/>
    <property type="molecule type" value="Genomic_DNA"/>
</dbReference>
<name>L2GRB3_VITCO</name>
<dbReference type="RefSeq" id="XP_007603635.1">
    <property type="nucleotide sequence ID" value="XM_007603573.1"/>
</dbReference>
<evidence type="ECO:0000256" key="1">
    <source>
        <dbReference type="SAM" id="Phobius"/>
    </source>
</evidence>
<dbReference type="Proteomes" id="UP000011082">
    <property type="component" value="Unassembled WGS sequence"/>
</dbReference>
<protein>
    <submittedName>
        <fullName evidence="3">Uncharacterized protein</fullName>
    </submittedName>
</protein>
<dbReference type="AlphaFoldDB" id="L2GRB3"/>
<accession>L2GRB3</accession>
<dbReference type="GeneID" id="19880900"/>
<keyword evidence="4" id="KW-1185">Reference proteome</keyword>
<gene>
    <name evidence="3" type="ORF">VICG_00182</name>
</gene>
<reference evidence="4" key="1">
    <citation type="submission" date="2011-05" db="EMBL/GenBank/DDBJ databases">
        <title>The genome sequence of Vittaforma corneae strain ATCC 50505.</title>
        <authorList>
            <consortium name="The Broad Institute Genome Sequencing Platform"/>
            <person name="Cuomo C."/>
            <person name="Didier E."/>
            <person name="Bowers L."/>
            <person name="Young S.K."/>
            <person name="Zeng Q."/>
            <person name="Gargeya S."/>
            <person name="Fitzgerald M."/>
            <person name="Haas B."/>
            <person name="Abouelleil A."/>
            <person name="Alvarado L."/>
            <person name="Arachchi H.M."/>
            <person name="Berlin A."/>
            <person name="Chapman S.B."/>
            <person name="Gearin G."/>
            <person name="Goldberg J."/>
            <person name="Griggs A."/>
            <person name="Gujja S."/>
            <person name="Hansen M."/>
            <person name="Heiman D."/>
            <person name="Howarth C."/>
            <person name="Larimer J."/>
            <person name="Lui A."/>
            <person name="MacDonald P.J.P."/>
            <person name="McCowen C."/>
            <person name="Montmayeur A."/>
            <person name="Murphy C."/>
            <person name="Neiman D."/>
            <person name="Pearson M."/>
            <person name="Priest M."/>
            <person name="Roberts A."/>
            <person name="Saif S."/>
            <person name="Shea T."/>
            <person name="Sisk P."/>
            <person name="Stolte C."/>
            <person name="Sykes S."/>
            <person name="Wortman J."/>
            <person name="Nusbaum C."/>
            <person name="Birren B."/>
        </authorList>
    </citation>
    <scope>NUCLEOTIDE SEQUENCE [LARGE SCALE GENOMIC DNA]</scope>
    <source>
        <strain evidence="4">ATCC 50505</strain>
    </source>
</reference>
<evidence type="ECO:0000313" key="4">
    <source>
        <dbReference type="Proteomes" id="UP000011082"/>
    </source>
</evidence>
<keyword evidence="1" id="KW-0472">Membrane</keyword>
<dbReference type="HOGENOM" id="CLU_165637_0_0_1"/>
<dbReference type="VEuPathDB" id="MicrosporidiaDB:VICG_00182"/>
<evidence type="ECO:0000256" key="2">
    <source>
        <dbReference type="SAM" id="SignalP"/>
    </source>
</evidence>
<feature type="chain" id="PRO_5003959950" evidence="2">
    <location>
        <begin position="19"/>
        <end position="128"/>
    </location>
</feature>
<dbReference type="InParanoid" id="L2GRB3"/>
<keyword evidence="2" id="KW-0732">Signal</keyword>
<dbReference type="OMA" id="LMIFHIM"/>
<organism evidence="3 4">
    <name type="scientific">Vittaforma corneae (strain ATCC 50505)</name>
    <name type="common">Microsporidian parasite</name>
    <name type="synonym">Nosema corneum</name>
    <dbReference type="NCBI Taxonomy" id="993615"/>
    <lineage>
        <taxon>Eukaryota</taxon>
        <taxon>Fungi</taxon>
        <taxon>Fungi incertae sedis</taxon>
        <taxon>Microsporidia</taxon>
        <taxon>Nosematidae</taxon>
        <taxon>Vittaforma</taxon>
    </lineage>
</organism>
<keyword evidence="1" id="KW-0812">Transmembrane</keyword>
<proteinExistence type="predicted"/>
<feature type="transmembrane region" description="Helical" evidence="1">
    <location>
        <begin position="95"/>
        <end position="114"/>
    </location>
</feature>
<feature type="signal peptide" evidence="2">
    <location>
        <begin position="1"/>
        <end position="18"/>
    </location>
</feature>
<evidence type="ECO:0000313" key="3">
    <source>
        <dbReference type="EMBL" id="ELA42867.1"/>
    </source>
</evidence>
<keyword evidence="1" id="KW-1133">Transmembrane helix</keyword>
<sequence>MKILFVLLAFILCDNIEISTNDFKELHVQGTVLRSSEISWGNSVKLSHLGNSIYQLEEMSPKIFKVVDKTEYFKDTKPAEIRIDVEKKICGLPGFVWSFILFNVTFNLSLGYLISKTIRSLCQKYLDN</sequence>